<proteinExistence type="predicted"/>
<dbReference type="InterPro" id="IPR036397">
    <property type="entry name" value="RNaseH_sf"/>
</dbReference>
<accession>A0AAU2K0H6</accession>
<dbReference type="Gene3D" id="3.30.420.10">
    <property type="entry name" value="Ribonuclease H-like superfamily/Ribonuclease H"/>
    <property type="match status" value="1"/>
</dbReference>
<dbReference type="AlphaFoldDB" id="A0AAU2K0H6"/>
<sequence>MGALTDDPALREMTFVVIDFEGTTPAGHPPQPIEVAALALTFQGAGGWRENWAFESLMKPPSFAPLTALDSRQTGITEAMLADAPDPAEAMARLDECLRWGPYVLVAHNASTEGNLIYHRRADCPVLAATDLLDTIPLAKHLLPDLESYKLDMLLGHYEIPRPADRHRAMADVRVTADVFSRLIAQADMAGTLRSLHTLMAVAGRRAKANEPVQTGLF</sequence>
<dbReference type="GO" id="GO:0005829">
    <property type="term" value="C:cytosol"/>
    <property type="evidence" value="ECO:0007669"/>
    <property type="project" value="TreeGrafter"/>
</dbReference>
<name>A0AAU2K0H6_9ACTN</name>
<dbReference type="GO" id="GO:0045004">
    <property type="term" value="P:DNA replication proofreading"/>
    <property type="evidence" value="ECO:0007669"/>
    <property type="project" value="TreeGrafter"/>
</dbReference>
<dbReference type="InterPro" id="IPR013520">
    <property type="entry name" value="Ribonucl_H"/>
</dbReference>
<dbReference type="SMART" id="SM00479">
    <property type="entry name" value="EXOIII"/>
    <property type="match status" value="1"/>
</dbReference>
<dbReference type="PANTHER" id="PTHR30231:SF37">
    <property type="entry name" value="EXODEOXYRIBONUCLEASE 10"/>
    <property type="match status" value="1"/>
</dbReference>
<feature type="domain" description="Exonuclease" evidence="1">
    <location>
        <begin position="14"/>
        <end position="189"/>
    </location>
</feature>
<dbReference type="PANTHER" id="PTHR30231">
    <property type="entry name" value="DNA POLYMERASE III SUBUNIT EPSILON"/>
    <property type="match status" value="1"/>
</dbReference>
<dbReference type="CDD" id="cd06127">
    <property type="entry name" value="DEDDh"/>
    <property type="match status" value="1"/>
</dbReference>
<dbReference type="InterPro" id="IPR012337">
    <property type="entry name" value="RNaseH-like_sf"/>
</dbReference>
<gene>
    <name evidence="2" type="ORF">OG327_32030</name>
</gene>
<reference evidence="2" key="1">
    <citation type="submission" date="2022-10" db="EMBL/GenBank/DDBJ databases">
        <title>The complete genomes of actinobacterial strains from the NBC collection.</title>
        <authorList>
            <person name="Joergensen T.S."/>
            <person name="Alvarez Arevalo M."/>
            <person name="Sterndorff E.B."/>
            <person name="Faurdal D."/>
            <person name="Vuksanovic O."/>
            <person name="Mourched A.-S."/>
            <person name="Charusanti P."/>
            <person name="Shaw S."/>
            <person name="Blin K."/>
            <person name="Weber T."/>
        </authorList>
    </citation>
    <scope>NUCLEOTIDE SEQUENCE</scope>
    <source>
        <strain evidence="2">NBC_00049</strain>
    </source>
</reference>
<keyword evidence="2" id="KW-0269">Exonuclease</keyword>
<dbReference type="SUPFAM" id="SSF53098">
    <property type="entry name" value="Ribonuclease H-like"/>
    <property type="match status" value="1"/>
</dbReference>
<protein>
    <submittedName>
        <fullName evidence="2">3'-5' exonuclease</fullName>
    </submittedName>
</protein>
<evidence type="ECO:0000313" key="2">
    <source>
        <dbReference type="EMBL" id="WTU77587.1"/>
    </source>
</evidence>
<dbReference type="EMBL" id="CP108264">
    <property type="protein sequence ID" value="WTU77587.1"/>
    <property type="molecule type" value="Genomic_DNA"/>
</dbReference>
<organism evidence="2">
    <name type="scientific">Streptomyces sp. NBC_00049</name>
    <dbReference type="NCBI Taxonomy" id="2903617"/>
    <lineage>
        <taxon>Bacteria</taxon>
        <taxon>Bacillati</taxon>
        <taxon>Actinomycetota</taxon>
        <taxon>Actinomycetes</taxon>
        <taxon>Kitasatosporales</taxon>
        <taxon>Streptomycetaceae</taxon>
        <taxon>Streptomyces</taxon>
    </lineage>
</organism>
<evidence type="ECO:0000259" key="1">
    <source>
        <dbReference type="SMART" id="SM00479"/>
    </source>
</evidence>
<keyword evidence="2" id="KW-0540">Nuclease</keyword>
<dbReference type="Pfam" id="PF00929">
    <property type="entry name" value="RNase_T"/>
    <property type="match status" value="1"/>
</dbReference>
<keyword evidence="2" id="KW-0378">Hydrolase</keyword>
<dbReference type="GO" id="GO:0003676">
    <property type="term" value="F:nucleic acid binding"/>
    <property type="evidence" value="ECO:0007669"/>
    <property type="project" value="InterPro"/>
</dbReference>
<dbReference type="GO" id="GO:0008408">
    <property type="term" value="F:3'-5' exonuclease activity"/>
    <property type="evidence" value="ECO:0007669"/>
    <property type="project" value="TreeGrafter"/>
</dbReference>